<dbReference type="SUPFAM" id="SSF51621">
    <property type="entry name" value="Phosphoenolpyruvate/pyruvate domain"/>
    <property type="match status" value="1"/>
</dbReference>
<comment type="function">
    <text evidence="6">Catalyzes the reversible reaction in which hydroxymethyl group from 5,10-methylenetetrahydrofolate is transferred onto alpha-ketoisovalerate to form ketopantoate.</text>
</comment>
<dbReference type="GO" id="GO:0003864">
    <property type="term" value="F:3-methyl-2-oxobutanoate hydroxymethyltransferase activity"/>
    <property type="evidence" value="ECO:0007669"/>
    <property type="project" value="UniProtKB-EC"/>
</dbReference>
<feature type="active site" description="Proton acceptor" evidence="6">
    <location>
        <position position="181"/>
    </location>
</feature>
<dbReference type="PIRSF" id="PIRSF000388">
    <property type="entry name" value="Pantoate_hydroxy_MeTrfase"/>
    <property type="match status" value="1"/>
</dbReference>
<evidence type="ECO:0000256" key="3">
    <source>
        <dbReference type="ARBA" id="ARBA00022655"/>
    </source>
</evidence>
<dbReference type="RefSeq" id="WP_249701423.1">
    <property type="nucleotide sequence ID" value="NZ_JAMFLX010000032.1"/>
</dbReference>
<dbReference type="InterPro" id="IPR015813">
    <property type="entry name" value="Pyrv/PenolPyrv_kinase-like_dom"/>
</dbReference>
<comment type="subcellular location">
    <subcellularLocation>
        <location evidence="6">Cytoplasm</location>
    </subcellularLocation>
</comment>
<evidence type="ECO:0000313" key="7">
    <source>
        <dbReference type="EMBL" id="MCL6271776.1"/>
    </source>
</evidence>
<keyword evidence="4 6" id="KW-0808">Transferase</keyword>
<evidence type="ECO:0000256" key="2">
    <source>
        <dbReference type="ARBA" id="ARBA00011424"/>
    </source>
</evidence>
<evidence type="ECO:0000256" key="5">
    <source>
        <dbReference type="ARBA" id="ARBA00022723"/>
    </source>
</evidence>
<dbReference type="CDD" id="cd06557">
    <property type="entry name" value="KPHMT-like"/>
    <property type="match status" value="1"/>
</dbReference>
<feature type="binding site" evidence="6">
    <location>
        <position position="45"/>
    </location>
    <ligand>
        <name>Mg(2+)</name>
        <dbReference type="ChEBI" id="CHEBI:18420"/>
    </ligand>
</feature>
<keyword evidence="6" id="KW-0963">Cytoplasm</keyword>
<comment type="similarity">
    <text evidence="1 6">Belongs to the PanB family.</text>
</comment>
<name>A0ABT0PKH6_9GAMM</name>
<organism evidence="7 8">
    <name type="scientific">Parendozoicomonas callyspongiae</name>
    <dbReference type="NCBI Taxonomy" id="2942213"/>
    <lineage>
        <taxon>Bacteria</taxon>
        <taxon>Pseudomonadati</taxon>
        <taxon>Pseudomonadota</taxon>
        <taxon>Gammaproteobacteria</taxon>
        <taxon>Oceanospirillales</taxon>
        <taxon>Endozoicomonadaceae</taxon>
        <taxon>Parendozoicomonas</taxon>
    </lineage>
</organism>
<dbReference type="NCBIfam" id="NF001452">
    <property type="entry name" value="PRK00311.1"/>
    <property type="match status" value="1"/>
</dbReference>
<comment type="cofactor">
    <cofactor evidence="6">
        <name>Mg(2+)</name>
        <dbReference type="ChEBI" id="CHEBI:18420"/>
    </cofactor>
    <text evidence="6">Binds 1 Mg(2+) ion per subunit.</text>
</comment>
<dbReference type="Gene3D" id="3.20.20.60">
    <property type="entry name" value="Phosphoenolpyruvate-binding domains"/>
    <property type="match status" value="1"/>
</dbReference>
<dbReference type="PANTHER" id="PTHR20881">
    <property type="entry name" value="3-METHYL-2-OXOBUTANOATE HYDROXYMETHYLTRANSFERASE"/>
    <property type="match status" value="1"/>
</dbReference>
<dbReference type="HAMAP" id="MF_00156">
    <property type="entry name" value="PanB"/>
    <property type="match status" value="1"/>
</dbReference>
<dbReference type="EC" id="2.1.2.11" evidence="6"/>
<comment type="caution">
    <text evidence="7">The sequence shown here is derived from an EMBL/GenBank/DDBJ whole genome shotgun (WGS) entry which is preliminary data.</text>
</comment>
<keyword evidence="6" id="KW-0460">Magnesium</keyword>
<comment type="subunit">
    <text evidence="2 6">Homodecamer; pentamer of dimers.</text>
</comment>
<dbReference type="InterPro" id="IPR040442">
    <property type="entry name" value="Pyrv_kinase-like_dom_sf"/>
</dbReference>
<keyword evidence="3 6" id="KW-0566">Pantothenate biosynthesis</keyword>
<feature type="binding site" evidence="6">
    <location>
        <position position="112"/>
    </location>
    <ligand>
        <name>3-methyl-2-oxobutanoate</name>
        <dbReference type="ChEBI" id="CHEBI:11851"/>
    </ligand>
</feature>
<feature type="binding site" evidence="6">
    <location>
        <position position="84"/>
    </location>
    <ligand>
        <name>Mg(2+)</name>
        <dbReference type="ChEBI" id="CHEBI:18420"/>
    </ligand>
</feature>
<proteinExistence type="inferred from homology"/>
<dbReference type="Pfam" id="PF02548">
    <property type="entry name" value="Pantoate_transf"/>
    <property type="match status" value="1"/>
</dbReference>
<dbReference type="InterPro" id="IPR003700">
    <property type="entry name" value="Pantoate_hydroxy_MeTrfase"/>
</dbReference>
<reference evidence="7 8" key="1">
    <citation type="submission" date="2022-05" db="EMBL/GenBank/DDBJ databases">
        <authorList>
            <person name="Park J.-S."/>
        </authorList>
    </citation>
    <scope>NUCLEOTIDE SEQUENCE [LARGE SCALE GENOMIC DNA]</scope>
    <source>
        <strain evidence="7 8">2012CJ34-2</strain>
    </source>
</reference>
<feature type="binding site" evidence="6">
    <location>
        <position position="114"/>
    </location>
    <ligand>
        <name>Mg(2+)</name>
        <dbReference type="ChEBI" id="CHEBI:18420"/>
    </ligand>
</feature>
<evidence type="ECO:0000256" key="6">
    <source>
        <dbReference type="HAMAP-Rule" id="MF_00156"/>
    </source>
</evidence>
<protein>
    <recommendedName>
        <fullName evidence="6">3-methyl-2-oxobutanoate hydroxymethyltransferase</fullName>
        <ecNumber evidence="6">2.1.2.11</ecNumber>
    </recommendedName>
    <alternativeName>
        <fullName evidence="6">Ketopantoate hydroxymethyltransferase</fullName>
        <shortName evidence="6">KPHMT</shortName>
    </alternativeName>
</protein>
<keyword evidence="8" id="KW-1185">Reference proteome</keyword>
<gene>
    <name evidence="6 7" type="primary">panB</name>
    <name evidence="7" type="ORF">M3P05_17795</name>
</gene>
<dbReference type="Proteomes" id="UP001203338">
    <property type="component" value="Unassembled WGS sequence"/>
</dbReference>
<dbReference type="EMBL" id="JAMFLX010000032">
    <property type="protein sequence ID" value="MCL6271776.1"/>
    <property type="molecule type" value="Genomic_DNA"/>
</dbReference>
<dbReference type="PANTHER" id="PTHR20881:SF0">
    <property type="entry name" value="3-METHYL-2-OXOBUTANOATE HYDROXYMETHYLTRANSFERASE"/>
    <property type="match status" value="1"/>
</dbReference>
<evidence type="ECO:0000256" key="1">
    <source>
        <dbReference type="ARBA" id="ARBA00008676"/>
    </source>
</evidence>
<evidence type="ECO:0000256" key="4">
    <source>
        <dbReference type="ARBA" id="ARBA00022679"/>
    </source>
</evidence>
<comment type="catalytic activity">
    <reaction evidence="6">
        <text>(6R)-5,10-methylene-5,6,7,8-tetrahydrofolate + 3-methyl-2-oxobutanoate + H2O = 2-dehydropantoate + (6S)-5,6,7,8-tetrahydrofolate</text>
        <dbReference type="Rhea" id="RHEA:11824"/>
        <dbReference type="ChEBI" id="CHEBI:11561"/>
        <dbReference type="ChEBI" id="CHEBI:11851"/>
        <dbReference type="ChEBI" id="CHEBI:15377"/>
        <dbReference type="ChEBI" id="CHEBI:15636"/>
        <dbReference type="ChEBI" id="CHEBI:57453"/>
        <dbReference type="EC" id="2.1.2.11"/>
    </reaction>
</comment>
<keyword evidence="5 6" id="KW-0479">Metal-binding</keyword>
<dbReference type="NCBIfam" id="TIGR00222">
    <property type="entry name" value="panB"/>
    <property type="match status" value="1"/>
</dbReference>
<comment type="pathway">
    <text evidence="6">Cofactor biosynthesis; (R)-pantothenate biosynthesis; (R)-pantoate from 3-methyl-2-oxobutanoate: step 1/2.</text>
</comment>
<evidence type="ECO:0000313" key="8">
    <source>
        <dbReference type="Proteomes" id="UP001203338"/>
    </source>
</evidence>
<feature type="binding site" evidence="6">
    <location>
        <position position="84"/>
    </location>
    <ligand>
        <name>3-methyl-2-oxobutanoate</name>
        <dbReference type="ChEBI" id="CHEBI:11851"/>
    </ligand>
</feature>
<sequence length="265" mass="28488">MAKTTLHTLLEQKRSGEKFTCLTSYDATHAHLVSTQGTEIILVGDSLGNVVQGRESTVPVTMADMVYHTNCVRRGNTEAMIMSDIPFMACSTPEQTYANATELMQAGAEVIKLEGGAWLCDTVRGLSERGIPTCLHLGLTPQSVSMLGGYKVQGRDEESAARMLEDARLLEEAGANILLLECVPSPLAQEITRNASIPVIGIGAGAETDGQVLVLYDMLGMTHGRKPRFVKDFMAEASTPAEAIATFVKDVKEGRFPAPEHGFSA</sequence>
<feature type="binding site" evidence="6">
    <location>
        <begin position="45"/>
        <end position="46"/>
    </location>
    <ligand>
        <name>3-methyl-2-oxobutanoate</name>
        <dbReference type="ChEBI" id="CHEBI:11851"/>
    </ligand>
</feature>
<accession>A0ABT0PKH6</accession>